<dbReference type="InterPro" id="IPR010559">
    <property type="entry name" value="Sig_transdc_His_kin_internal"/>
</dbReference>
<dbReference type="PANTHER" id="PTHR34220">
    <property type="entry name" value="SENSOR HISTIDINE KINASE YPDA"/>
    <property type="match status" value="1"/>
</dbReference>
<proteinExistence type="predicted"/>
<evidence type="ECO:0000259" key="3">
    <source>
        <dbReference type="Pfam" id="PF06580"/>
    </source>
</evidence>
<dbReference type="GO" id="GO:0000155">
    <property type="term" value="F:phosphorelay sensor kinase activity"/>
    <property type="evidence" value="ECO:0007669"/>
    <property type="project" value="InterPro"/>
</dbReference>
<keyword evidence="2" id="KW-0472">Membrane</keyword>
<name>A0A4S8RUJ2_9FLAO</name>
<sequence length="363" mass="43089">MVFGMLKKKGLKKFLFRWMVVNVVFFTIKVTMEHEEGELHTFFTSTSQFYYWTTFLFFMITWEFNDRLIYKELRKGELNLRNSIGIYLKTMALLLPLSALIYYLALFPLREVLDIHCEQPYIIEFWGDFFRAGLIGSTVVFINLFYFSMKQKEEMQEQMENLKREMIASKYSSLRSQISPHFLFNSLNTLTSLMYEDRDLASDFVTRLASSYRYILDNKEEDLVSLQKELNFLDAYIFMMEVRHKDAISVKMDIKVAPELYRIPTLTLQMLIENALKHNWYSKEKPLQISLSTIGNSALAIKNTLRKRDTKEENTKLGLENIKKRYSYYTNKEVLIREEDGHFEVIIPLLDKKITEMNLKAIS</sequence>
<comment type="caution">
    <text evidence="4">The sequence shown here is derived from an EMBL/GenBank/DDBJ whole genome shotgun (WGS) entry which is preliminary data.</text>
</comment>
<dbReference type="Pfam" id="PF06580">
    <property type="entry name" value="His_kinase"/>
    <property type="match status" value="1"/>
</dbReference>
<keyword evidence="2" id="KW-1133">Transmembrane helix</keyword>
<dbReference type="Proteomes" id="UP000310406">
    <property type="component" value="Unassembled WGS sequence"/>
</dbReference>
<reference evidence="4 5" key="1">
    <citation type="submission" date="2019-03" db="EMBL/GenBank/DDBJ databases">
        <title>Muricauda SCR12 sp.nov, a marine bacterium isolated from Pacific Ocean:the Okinawa trough.</title>
        <authorList>
            <person name="Liu L."/>
        </authorList>
    </citation>
    <scope>NUCLEOTIDE SEQUENCE [LARGE SCALE GENOMIC DNA]</scope>
    <source>
        <strain evidence="4 5">SCR12</strain>
    </source>
</reference>
<organism evidence="4 5">
    <name type="scientific">Flagellimonas alvinocaridis</name>
    <dbReference type="NCBI Taxonomy" id="2530200"/>
    <lineage>
        <taxon>Bacteria</taxon>
        <taxon>Pseudomonadati</taxon>
        <taxon>Bacteroidota</taxon>
        <taxon>Flavobacteriia</taxon>
        <taxon>Flavobacteriales</taxon>
        <taxon>Flavobacteriaceae</taxon>
        <taxon>Flagellimonas</taxon>
    </lineage>
</organism>
<dbReference type="GO" id="GO:0016020">
    <property type="term" value="C:membrane"/>
    <property type="evidence" value="ECO:0007669"/>
    <property type="project" value="InterPro"/>
</dbReference>
<evidence type="ECO:0000313" key="5">
    <source>
        <dbReference type="Proteomes" id="UP000310406"/>
    </source>
</evidence>
<dbReference type="AlphaFoldDB" id="A0A4S8RUJ2"/>
<dbReference type="EMBL" id="SNTZ01000001">
    <property type="protein sequence ID" value="THV61551.1"/>
    <property type="molecule type" value="Genomic_DNA"/>
</dbReference>
<evidence type="ECO:0000256" key="1">
    <source>
        <dbReference type="SAM" id="Coils"/>
    </source>
</evidence>
<keyword evidence="1" id="KW-0175">Coiled coil</keyword>
<feature type="transmembrane region" description="Helical" evidence="2">
    <location>
        <begin position="129"/>
        <end position="149"/>
    </location>
</feature>
<evidence type="ECO:0000256" key="2">
    <source>
        <dbReference type="SAM" id="Phobius"/>
    </source>
</evidence>
<protein>
    <recommendedName>
        <fullName evidence="3">Signal transduction histidine kinase internal region domain-containing protein</fullName>
    </recommendedName>
</protein>
<dbReference type="PANTHER" id="PTHR34220:SF7">
    <property type="entry name" value="SENSOR HISTIDINE KINASE YPDA"/>
    <property type="match status" value="1"/>
</dbReference>
<feature type="transmembrane region" description="Helical" evidence="2">
    <location>
        <begin position="14"/>
        <end position="32"/>
    </location>
</feature>
<feature type="coiled-coil region" evidence="1">
    <location>
        <begin position="145"/>
        <end position="172"/>
    </location>
</feature>
<accession>A0A4S8RUJ2</accession>
<evidence type="ECO:0000313" key="4">
    <source>
        <dbReference type="EMBL" id="THV61551.1"/>
    </source>
</evidence>
<keyword evidence="2" id="KW-0812">Transmembrane</keyword>
<feature type="domain" description="Signal transduction histidine kinase internal region" evidence="3">
    <location>
        <begin position="170"/>
        <end position="247"/>
    </location>
</feature>
<feature type="transmembrane region" description="Helical" evidence="2">
    <location>
        <begin position="86"/>
        <end position="109"/>
    </location>
</feature>
<dbReference type="InterPro" id="IPR050640">
    <property type="entry name" value="Bact_2-comp_sensor_kinase"/>
</dbReference>
<gene>
    <name evidence="4" type="ORF">EZV76_04275</name>
</gene>
<feature type="transmembrane region" description="Helical" evidence="2">
    <location>
        <begin position="48"/>
        <end position="65"/>
    </location>
</feature>
<keyword evidence="5" id="KW-1185">Reference proteome</keyword>